<proteinExistence type="predicted"/>
<comment type="caution">
    <text evidence="2">The sequence shown here is derived from an EMBL/GenBank/DDBJ whole genome shotgun (WGS) entry which is preliminary data.</text>
</comment>
<name>A0A8J3JKA0_9ACTN</name>
<evidence type="ECO:0000313" key="3">
    <source>
        <dbReference type="Proteomes" id="UP000601223"/>
    </source>
</evidence>
<sequence>MTGECDAPDLPAGADLLALVRRFEPVLRYTAGELFFPMPVEQYLAGAALWSSRRDSRGTPTLLVDHGSLDPDKLAEQARANPDAPLFLRYAPTSLQRRELREWRRRPDRPTFTGVSRLAAVGLLGRVIDSLMRFSLTMRGRVPGGLTAAVQRQYAAVADPYDAYHAHVSTDGGYVVIQYWFLYAMNDWRTSFAGVNDHESDWEQLTLFLVPSGPEPGPHSGDGYTVAWVALSSHDEVGADLRRRADDPDLTWSGGTHIVGNAGAGSHSGAYLPGDYLVRVQPPALAKPFAVVNAIRWALLPWTRNQPRAGLGIPYVDYRRGDGVQIGPGTGRPWTPILIDSATPWVRDYRGLWGLDTDDPFGGERAPAGPRYERSGAIRASWADPVGWAGLDRVPPYAVAPGARRDRIAELDELVADLDGQISTGQDELRRAASGLEVLPSTVTDSRRGGDGAAAQVTEREQALAGLRTRRRAAVNERDQLREVGTVVPEPPPHAHLRHRAVPDVTTPAGALLRFWTGASLSILLILLGLGLLFDVGGGLWVFVAAVLLVMGVEALLRGRLLLFLLSLAIIGGSVYLIWLLATNLRIALGVLALTAAVAIGVANLRTLIERR</sequence>
<keyword evidence="1" id="KW-0472">Membrane</keyword>
<organism evidence="2 3">
    <name type="scientific">Catellatospora bangladeshensis</name>
    <dbReference type="NCBI Taxonomy" id="310355"/>
    <lineage>
        <taxon>Bacteria</taxon>
        <taxon>Bacillati</taxon>
        <taxon>Actinomycetota</taxon>
        <taxon>Actinomycetes</taxon>
        <taxon>Micromonosporales</taxon>
        <taxon>Micromonosporaceae</taxon>
        <taxon>Catellatospora</taxon>
    </lineage>
</organism>
<gene>
    <name evidence="2" type="ORF">Cba03nite_35870</name>
</gene>
<accession>A0A8J3JKA0</accession>
<keyword evidence="3" id="KW-1185">Reference proteome</keyword>
<dbReference type="RefSeq" id="WP_203747133.1">
    <property type="nucleotide sequence ID" value="NZ_BONF01000019.1"/>
</dbReference>
<protein>
    <submittedName>
        <fullName evidence="2">Uncharacterized protein</fullName>
    </submittedName>
</protein>
<evidence type="ECO:0000256" key="1">
    <source>
        <dbReference type="SAM" id="Phobius"/>
    </source>
</evidence>
<reference evidence="2 3" key="1">
    <citation type="submission" date="2021-01" db="EMBL/GenBank/DDBJ databases">
        <title>Whole genome shotgun sequence of Catellatospora bangladeshensis NBRC 107357.</title>
        <authorList>
            <person name="Komaki H."/>
            <person name="Tamura T."/>
        </authorList>
    </citation>
    <scope>NUCLEOTIDE SEQUENCE [LARGE SCALE GENOMIC DNA]</scope>
    <source>
        <strain evidence="2 3">NBRC 107357</strain>
    </source>
</reference>
<dbReference type="Proteomes" id="UP000601223">
    <property type="component" value="Unassembled WGS sequence"/>
</dbReference>
<dbReference type="EMBL" id="BONF01000019">
    <property type="protein sequence ID" value="GIF82238.1"/>
    <property type="molecule type" value="Genomic_DNA"/>
</dbReference>
<feature type="transmembrane region" description="Helical" evidence="1">
    <location>
        <begin position="523"/>
        <end position="549"/>
    </location>
</feature>
<keyword evidence="1" id="KW-1133">Transmembrane helix</keyword>
<feature type="transmembrane region" description="Helical" evidence="1">
    <location>
        <begin position="587"/>
        <end position="609"/>
    </location>
</feature>
<dbReference type="AlphaFoldDB" id="A0A8J3JKA0"/>
<keyword evidence="1" id="KW-0812">Transmembrane</keyword>
<feature type="transmembrane region" description="Helical" evidence="1">
    <location>
        <begin position="561"/>
        <end position="581"/>
    </location>
</feature>
<evidence type="ECO:0000313" key="2">
    <source>
        <dbReference type="EMBL" id="GIF82238.1"/>
    </source>
</evidence>